<feature type="binding site" evidence="5 8">
    <location>
        <begin position="160"/>
        <end position="162"/>
    </location>
    <ligand>
        <name>substrate</name>
    </ligand>
</feature>
<dbReference type="GO" id="GO:0005737">
    <property type="term" value="C:cytoplasm"/>
    <property type="evidence" value="ECO:0007669"/>
    <property type="project" value="UniProtKB-SubCell"/>
</dbReference>
<dbReference type="Proteomes" id="UP000572635">
    <property type="component" value="Unassembled WGS sequence"/>
</dbReference>
<evidence type="ECO:0000313" key="12">
    <source>
        <dbReference type="Proteomes" id="UP000572635"/>
    </source>
</evidence>
<dbReference type="PANTHER" id="PTHR10993:SF7">
    <property type="entry name" value="LIPOYLTRANSFERASE 2, MITOCHONDRIAL-RELATED"/>
    <property type="match status" value="1"/>
</dbReference>
<dbReference type="RefSeq" id="WP_184398595.1">
    <property type="nucleotide sequence ID" value="NZ_BAAAJD010000030.1"/>
</dbReference>
<dbReference type="UniPathway" id="UPA00538">
    <property type="reaction ID" value="UER00592"/>
</dbReference>
<feature type="active site" description="Acyl-thioester intermediate" evidence="5 7">
    <location>
        <position position="178"/>
    </location>
</feature>
<dbReference type="PANTHER" id="PTHR10993">
    <property type="entry name" value="OCTANOYLTRANSFERASE"/>
    <property type="match status" value="1"/>
</dbReference>
<evidence type="ECO:0000313" key="11">
    <source>
        <dbReference type="EMBL" id="MBB5435647.1"/>
    </source>
</evidence>
<dbReference type="InterPro" id="IPR045864">
    <property type="entry name" value="aa-tRNA-synth_II/BPL/LPL"/>
</dbReference>
<dbReference type="GO" id="GO:0009249">
    <property type="term" value="P:protein lipoylation"/>
    <property type="evidence" value="ECO:0007669"/>
    <property type="project" value="InterPro"/>
</dbReference>
<accession>A0A7W8QS73</accession>
<proteinExistence type="inferred from homology"/>
<protein>
    <recommendedName>
        <fullName evidence="5 6">Octanoyltransferase</fullName>
        <ecNumber evidence="5 6">2.3.1.181</ecNumber>
    </recommendedName>
    <alternativeName>
        <fullName evidence="5">Lipoate-protein ligase B</fullName>
    </alternativeName>
    <alternativeName>
        <fullName evidence="5">Lipoyl/octanoyl transferase</fullName>
    </alternativeName>
    <alternativeName>
        <fullName evidence="5">Octanoyl-[acyl-carrier-protein]-protein N-octanoyltransferase</fullName>
    </alternativeName>
</protein>
<feature type="domain" description="BPL/LPL catalytic" evidence="10">
    <location>
        <begin position="33"/>
        <end position="219"/>
    </location>
</feature>
<feature type="binding site" evidence="5 8">
    <location>
        <begin position="73"/>
        <end position="80"/>
    </location>
    <ligand>
        <name>substrate</name>
    </ligand>
</feature>
<dbReference type="SUPFAM" id="SSF55681">
    <property type="entry name" value="Class II aaRS and biotin synthetases"/>
    <property type="match status" value="1"/>
</dbReference>
<dbReference type="NCBIfam" id="NF010925">
    <property type="entry name" value="PRK14345.1"/>
    <property type="match status" value="1"/>
</dbReference>
<dbReference type="PROSITE" id="PS01313">
    <property type="entry name" value="LIPB"/>
    <property type="match status" value="1"/>
</dbReference>
<evidence type="ECO:0000256" key="1">
    <source>
        <dbReference type="ARBA" id="ARBA00004821"/>
    </source>
</evidence>
<comment type="catalytic activity">
    <reaction evidence="5 6">
        <text>octanoyl-[ACP] + L-lysyl-[protein] = N(6)-octanoyl-L-lysyl-[protein] + holo-[ACP] + H(+)</text>
        <dbReference type="Rhea" id="RHEA:17665"/>
        <dbReference type="Rhea" id="RHEA-COMP:9636"/>
        <dbReference type="Rhea" id="RHEA-COMP:9685"/>
        <dbReference type="Rhea" id="RHEA-COMP:9752"/>
        <dbReference type="Rhea" id="RHEA-COMP:9928"/>
        <dbReference type="ChEBI" id="CHEBI:15378"/>
        <dbReference type="ChEBI" id="CHEBI:29969"/>
        <dbReference type="ChEBI" id="CHEBI:64479"/>
        <dbReference type="ChEBI" id="CHEBI:78463"/>
        <dbReference type="ChEBI" id="CHEBI:78809"/>
        <dbReference type="EC" id="2.3.1.181"/>
    </reaction>
</comment>
<keyword evidence="3 5" id="KW-0012">Acyltransferase</keyword>
<comment type="miscellaneous">
    <text evidence="5">In the reaction, the free carboxyl group of octanoic acid is attached via an amide linkage to the epsilon-amino group of a specific lysine residue of lipoyl domains of lipoate-dependent enzymes.</text>
</comment>
<dbReference type="PIRSF" id="PIRSF016262">
    <property type="entry name" value="LPLase"/>
    <property type="match status" value="1"/>
</dbReference>
<dbReference type="Gene3D" id="3.30.930.10">
    <property type="entry name" value="Bira Bifunctional Protein, Domain 2"/>
    <property type="match status" value="1"/>
</dbReference>
<name>A0A7W8QS73_9ACTN</name>
<dbReference type="HAMAP" id="MF_00013">
    <property type="entry name" value="LipB"/>
    <property type="match status" value="1"/>
</dbReference>
<dbReference type="Pfam" id="PF21948">
    <property type="entry name" value="LplA-B_cat"/>
    <property type="match status" value="1"/>
</dbReference>
<comment type="similarity">
    <text evidence="5 6">Belongs to the LipB family.</text>
</comment>
<reference evidence="11 12" key="1">
    <citation type="submission" date="2020-08" db="EMBL/GenBank/DDBJ databases">
        <title>Sequencing the genomes of 1000 actinobacteria strains.</title>
        <authorList>
            <person name="Klenk H.-P."/>
        </authorList>
    </citation>
    <scope>NUCLEOTIDE SEQUENCE [LARGE SCALE GENOMIC DNA]</scope>
    <source>
        <strain evidence="11 12">DSM 44551</strain>
    </source>
</reference>
<evidence type="ECO:0000256" key="2">
    <source>
        <dbReference type="ARBA" id="ARBA00022679"/>
    </source>
</evidence>
<evidence type="ECO:0000256" key="9">
    <source>
        <dbReference type="PIRSR" id="PIRSR016262-3"/>
    </source>
</evidence>
<evidence type="ECO:0000256" key="5">
    <source>
        <dbReference type="HAMAP-Rule" id="MF_00013"/>
    </source>
</evidence>
<dbReference type="PROSITE" id="PS51733">
    <property type="entry name" value="BPL_LPL_CATALYTIC"/>
    <property type="match status" value="1"/>
</dbReference>
<comment type="pathway">
    <text evidence="1 5 6">Protein modification; protein lipoylation via endogenous pathway; protein N(6)-(lipoyl)lysine from octanoyl-[acyl-carrier-protein]: step 1/2.</text>
</comment>
<sequence>MSELVFAWLGDDPVPYQEGWDLQKRLHQSRVADLIPDTVLLLQHEPVYTAGKRTGEWDRRQTVPGTPIIDIDRGGKITWHGPGQLTGYPMVKLADPIDVVAYVRMLEEAMIRTIAEYGLTGRRIDGKTGVWLDADPGRGLIERKIGAIGCRISRGVGMHGFALNCDNDLSWFQRIVPCGIPADEGDVTSISREVGRDVTVAEVLPSVQRHLADVLGAADYSHSDGVPAHFPGAAAPAEPASA</sequence>
<dbReference type="EC" id="2.3.1.181" evidence="5 6"/>
<evidence type="ECO:0000256" key="8">
    <source>
        <dbReference type="PIRSR" id="PIRSR016262-2"/>
    </source>
</evidence>
<evidence type="ECO:0000259" key="10">
    <source>
        <dbReference type="PROSITE" id="PS51733"/>
    </source>
</evidence>
<keyword evidence="12" id="KW-1185">Reference proteome</keyword>
<evidence type="ECO:0000256" key="4">
    <source>
        <dbReference type="ARBA" id="ARBA00024732"/>
    </source>
</evidence>
<keyword evidence="2 5" id="KW-0808">Transferase</keyword>
<dbReference type="InterPro" id="IPR004143">
    <property type="entry name" value="BPL_LPL_catalytic"/>
</dbReference>
<keyword evidence="5" id="KW-0963">Cytoplasm</keyword>
<dbReference type="NCBIfam" id="TIGR00214">
    <property type="entry name" value="lipB"/>
    <property type="match status" value="1"/>
</dbReference>
<evidence type="ECO:0000256" key="7">
    <source>
        <dbReference type="PIRSR" id="PIRSR016262-1"/>
    </source>
</evidence>
<dbReference type="InterPro" id="IPR020605">
    <property type="entry name" value="Octanoyltransferase_CS"/>
</dbReference>
<feature type="site" description="Lowers pKa of active site Cys" evidence="5 9">
    <location>
        <position position="144"/>
    </location>
</feature>
<dbReference type="InterPro" id="IPR000544">
    <property type="entry name" value="Octanoyltransferase"/>
</dbReference>
<dbReference type="AlphaFoldDB" id="A0A7W8QS73"/>
<organism evidence="11 12">
    <name type="scientific">Nocardiopsis composta</name>
    <dbReference type="NCBI Taxonomy" id="157465"/>
    <lineage>
        <taxon>Bacteria</taxon>
        <taxon>Bacillati</taxon>
        <taxon>Actinomycetota</taxon>
        <taxon>Actinomycetes</taxon>
        <taxon>Streptosporangiales</taxon>
        <taxon>Nocardiopsidaceae</taxon>
        <taxon>Nocardiopsis</taxon>
    </lineage>
</organism>
<comment type="caution">
    <text evidence="11">The sequence shown here is derived from an EMBL/GenBank/DDBJ whole genome shotgun (WGS) entry which is preliminary data.</text>
</comment>
<feature type="binding site" evidence="5 8">
    <location>
        <begin position="147"/>
        <end position="149"/>
    </location>
    <ligand>
        <name>substrate</name>
    </ligand>
</feature>
<dbReference type="GO" id="GO:0033819">
    <property type="term" value="F:lipoyl(octanoyl) transferase activity"/>
    <property type="evidence" value="ECO:0007669"/>
    <property type="project" value="UniProtKB-EC"/>
</dbReference>
<comment type="subcellular location">
    <subcellularLocation>
        <location evidence="5">Cytoplasm</location>
    </subcellularLocation>
</comment>
<dbReference type="EMBL" id="JACHDB010000002">
    <property type="protein sequence ID" value="MBB5435647.1"/>
    <property type="molecule type" value="Genomic_DNA"/>
</dbReference>
<evidence type="ECO:0000256" key="3">
    <source>
        <dbReference type="ARBA" id="ARBA00023315"/>
    </source>
</evidence>
<evidence type="ECO:0000256" key="6">
    <source>
        <dbReference type="PIRNR" id="PIRNR016262"/>
    </source>
</evidence>
<comment type="function">
    <text evidence="4 5 6">Catalyzes the transfer of endogenously produced octanoic acid from octanoyl-acyl-carrier-protein onto the lipoyl domains of lipoate-dependent enzymes. Lipoyl-ACP can also act as a substrate although octanoyl-ACP is likely to be the physiological substrate.</text>
</comment>
<dbReference type="CDD" id="cd16444">
    <property type="entry name" value="LipB"/>
    <property type="match status" value="1"/>
</dbReference>
<gene>
    <name evidence="5" type="primary">lipB</name>
    <name evidence="11" type="ORF">HDA36_005795</name>
</gene>